<dbReference type="PANTHER" id="PTHR38445:SF9">
    <property type="entry name" value="HTH-TYPE TRANSCRIPTIONAL REPRESSOR YTRA"/>
    <property type="match status" value="1"/>
</dbReference>
<evidence type="ECO:0000313" key="5">
    <source>
        <dbReference type="EMBL" id="SKC38985.1"/>
    </source>
</evidence>
<keyword evidence="3" id="KW-0804">Transcription</keyword>
<evidence type="ECO:0000259" key="4">
    <source>
        <dbReference type="PROSITE" id="PS50949"/>
    </source>
</evidence>
<dbReference type="InterPro" id="IPR036388">
    <property type="entry name" value="WH-like_DNA-bd_sf"/>
</dbReference>
<protein>
    <submittedName>
        <fullName evidence="5">DNA-binding transcriptional regulator YhcF, GntR family</fullName>
    </submittedName>
</protein>
<dbReference type="OrthoDB" id="4307011at2"/>
<dbReference type="PROSITE" id="PS50949">
    <property type="entry name" value="HTH_GNTR"/>
    <property type="match status" value="1"/>
</dbReference>
<dbReference type="CDD" id="cd07377">
    <property type="entry name" value="WHTH_GntR"/>
    <property type="match status" value="1"/>
</dbReference>
<organism evidence="5 6">
    <name type="scientific">Okibacterium fritillariae</name>
    <dbReference type="NCBI Taxonomy" id="123320"/>
    <lineage>
        <taxon>Bacteria</taxon>
        <taxon>Bacillati</taxon>
        <taxon>Actinomycetota</taxon>
        <taxon>Actinomycetes</taxon>
        <taxon>Micrococcales</taxon>
        <taxon>Microbacteriaceae</taxon>
        <taxon>Okibacterium</taxon>
    </lineage>
</organism>
<evidence type="ECO:0000256" key="3">
    <source>
        <dbReference type="ARBA" id="ARBA00023163"/>
    </source>
</evidence>
<keyword evidence="6" id="KW-1185">Reference proteome</keyword>
<dbReference type="Pfam" id="PF00392">
    <property type="entry name" value="GntR"/>
    <property type="match status" value="1"/>
</dbReference>
<dbReference type="InterPro" id="IPR000524">
    <property type="entry name" value="Tscrpt_reg_HTH_GntR"/>
</dbReference>
<dbReference type="GO" id="GO:0003677">
    <property type="term" value="F:DNA binding"/>
    <property type="evidence" value="ECO:0007669"/>
    <property type="project" value="UniProtKB-KW"/>
</dbReference>
<proteinExistence type="predicted"/>
<dbReference type="Gene3D" id="1.10.10.10">
    <property type="entry name" value="Winged helix-like DNA-binding domain superfamily/Winged helix DNA-binding domain"/>
    <property type="match status" value="1"/>
</dbReference>
<dbReference type="Proteomes" id="UP000190857">
    <property type="component" value="Unassembled WGS sequence"/>
</dbReference>
<dbReference type="STRING" id="123320.SAMN06309945_0495"/>
<evidence type="ECO:0000256" key="2">
    <source>
        <dbReference type="ARBA" id="ARBA00023125"/>
    </source>
</evidence>
<dbReference type="GO" id="GO:0003700">
    <property type="term" value="F:DNA-binding transcription factor activity"/>
    <property type="evidence" value="ECO:0007669"/>
    <property type="project" value="InterPro"/>
</dbReference>
<dbReference type="SMART" id="SM00345">
    <property type="entry name" value="HTH_GNTR"/>
    <property type="match status" value="1"/>
</dbReference>
<evidence type="ECO:0000256" key="1">
    <source>
        <dbReference type="ARBA" id="ARBA00023015"/>
    </source>
</evidence>
<keyword evidence="1" id="KW-0805">Transcription regulation</keyword>
<dbReference type="EMBL" id="FUZP01000001">
    <property type="protein sequence ID" value="SKC38985.1"/>
    <property type="molecule type" value="Genomic_DNA"/>
</dbReference>
<keyword evidence="2 5" id="KW-0238">DNA-binding</keyword>
<dbReference type="SUPFAM" id="SSF46785">
    <property type="entry name" value="Winged helix' DNA-binding domain"/>
    <property type="match status" value="1"/>
</dbReference>
<dbReference type="RefSeq" id="WP_079726710.1">
    <property type="nucleotide sequence ID" value="NZ_FUZP01000001.1"/>
</dbReference>
<dbReference type="PANTHER" id="PTHR38445">
    <property type="entry name" value="HTH-TYPE TRANSCRIPTIONAL REPRESSOR YTRA"/>
    <property type="match status" value="1"/>
</dbReference>
<name>A0A1T5IIK3_9MICO</name>
<evidence type="ECO:0000313" key="6">
    <source>
        <dbReference type="Proteomes" id="UP000190857"/>
    </source>
</evidence>
<feature type="domain" description="HTH gntR-type" evidence="4">
    <location>
        <begin position="13"/>
        <end position="81"/>
    </location>
</feature>
<reference evidence="5 6" key="1">
    <citation type="submission" date="2017-02" db="EMBL/GenBank/DDBJ databases">
        <authorList>
            <person name="Peterson S.W."/>
        </authorList>
    </citation>
    <scope>NUCLEOTIDE SEQUENCE [LARGE SCALE GENOMIC DNA]</scope>
    <source>
        <strain evidence="5 6">VKM Ac-2059</strain>
    </source>
</reference>
<dbReference type="InterPro" id="IPR036390">
    <property type="entry name" value="WH_DNA-bd_sf"/>
</dbReference>
<sequence>MPNPFRIDPASVTAPFEQLRTQVISGIKDGTLVPGTKLPTVRKLADELGLAPNTIARAYRELEHDDVIETRGRNGTFVSATGDADQKHAQQAATSYAERTAQLGLTPAEALAIVTAALHGTQTREHP</sequence>
<accession>A0A1T5IIK3</accession>
<dbReference type="AlphaFoldDB" id="A0A1T5IIK3"/>
<gene>
    <name evidence="5" type="ORF">SAMN06309945_0495</name>
</gene>